<dbReference type="GO" id="GO:0030151">
    <property type="term" value="F:molybdenum ion binding"/>
    <property type="evidence" value="ECO:0007669"/>
    <property type="project" value="InterPro"/>
</dbReference>
<accession>A0A423SIZ8</accession>
<evidence type="ECO:0000313" key="3">
    <source>
        <dbReference type="Proteomes" id="UP000283509"/>
    </source>
</evidence>
<comment type="caution">
    <text evidence="2">The sequence shown here is derived from an EMBL/GenBank/DDBJ whole genome shotgun (WGS) entry which is preliminary data.</text>
</comment>
<feature type="domain" description="MOSC" evidence="1">
    <location>
        <begin position="87"/>
        <end position="197"/>
    </location>
</feature>
<reference evidence="2 3" key="2">
    <citation type="submission" date="2019-01" db="EMBL/GenBank/DDBJ databases">
        <title>The decoding of complex shrimp genome reveals the adaptation for benthos swimmer, frequently molting mechanism and breeding impact on genome.</title>
        <authorList>
            <person name="Sun Y."/>
            <person name="Gao Y."/>
            <person name="Yu Y."/>
        </authorList>
    </citation>
    <scope>NUCLEOTIDE SEQUENCE [LARGE SCALE GENOMIC DNA]</scope>
    <source>
        <tissue evidence="2">Muscle</tissue>
    </source>
</reference>
<proteinExistence type="predicted"/>
<dbReference type="InterPro" id="IPR005303">
    <property type="entry name" value="MOCOS_middle"/>
</dbReference>
<organism evidence="2 3">
    <name type="scientific">Penaeus vannamei</name>
    <name type="common">Whiteleg shrimp</name>
    <name type="synonym">Litopenaeus vannamei</name>
    <dbReference type="NCBI Taxonomy" id="6689"/>
    <lineage>
        <taxon>Eukaryota</taxon>
        <taxon>Metazoa</taxon>
        <taxon>Ecdysozoa</taxon>
        <taxon>Arthropoda</taxon>
        <taxon>Crustacea</taxon>
        <taxon>Multicrustacea</taxon>
        <taxon>Malacostraca</taxon>
        <taxon>Eumalacostraca</taxon>
        <taxon>Eucarida</taxon>
        <taxon>Decapoda</taxon>
        <taxon>Dendrobranchiata</taxon>
        <taxon>Penaeoidea</taxon>
        <taxon>Penaeidae</taxon>
        <taxon>Penaeus</taxon>
    </lineage>
</organism>
<reference evidence="2 3" key="1">
    <citation type="submission" date="2018-04" db="EMBL/GenBank/DDBJ databases">
        <authorList>
            <person name="Zhang X."/>
            <person name="Yuan J."/>
            <person name="Li F."/>
            <person name="Xiang J."/>
        </authorList>
    </citation>
    <scope>NUCLEOTIDE SEQUENCE [LARGE SCALE GENOMIC DNA]</scope>
    <source>
        <tissue evidence="2">Muscle</tissue>
    </source>
</reference>
<gene>
    <name evidence="2" type="ORF">C7M84_017969</name>
</gene>
<keyword evidence="3" id="KW-1185">Reference proteome</keyword>
<dbReference type="SUPFAM" id="SSF141673">
    <property type="entry name" value="MOSC N-terminal domain-like"/>
    <property type="match status" value="1"/>
</dbReference>
<dbReference type="STRING" id="6689.A0A423SIZ8"/>
<dbReference type="Pfam" id="PF03473">
    <property type="entry name" value="MOSC"/>
    <property type="match status" value="1"/>
</dbReference>
<dbReference type="EMBL" id="QCYY01003325">
    <property type="protein sequence ID" value="ROT64114.1"/>
    <property type="molecule type" value="Genomic_DNA"/>
</dbReference>
<name>A0A423SIZ8_PENVA</name>
<evidence type="ECO:0000259" key="1">
    <source>
        <dbReference type="PROSITE" id="PS51340"/>
    </source>
</evidence>
<dbReference type="GO" id="GO:0030170">
    <property type="term" value="F:pyridoxal phosphate binding"/>
    <property type="evidence" value="ECO:0007669"/>
    <property type="project" value="InterPro"/>
</dbReference>
<dbReference type="AlphaFoldDB" id="A0A423SIZ8"/>
<dbReference type="Pfam" id="PF03476">
    <property type="entry name" value="MOSC_N"/>
    <property type="match status" value="1"/>
</dbReference>
<dbReference type="PROSITE" id="PS51340">
    <property type="entry name" value="MOSC"/>
    <property type="match status" value="1"/>
</dbReference>
<evidence type="ECO:0000313" key="2">
    <source>
        <dbReference type="EMBL" id="ROT64114.1"/>
    </source>
</evidence>
<dbReference type="InterPro" id="IPR005302">
    <property type="entry name" value="MoCF_Sase_C"/>
</dbReference>
<dbReference type="Proteomes" id="UP000283509">
    <property type="component" value="Unassembled WGS sequence"/>
</dbReference>
<dbReference type="GO" id="GO:0003824">
    <property type="term" value="F:catalytic activity"/>
    <property type="evidence" value="ECO:0007669"/>
    <property type="project" value="InterPro"/>
</dbReference>
<sequence length="197" mass="22396">MMATWEEVGVVSELVVYPLKSGRPLYVQEAEATEHGFSVGPHRDRSFIVILKEGSLVTGRQKPKLTFVTVKIDGETATFEAEGAEGHAKVNLQMVTQEGEARDADIFGAPVKGVDCGDEVSRWLSEFLYQGRREVRVLYRHPELDRRELNTRLEKPVKGNRFRGNIVVRGSKPYDEDDWAYVKIGEVVFRMLRPCDR</sequence>
<dbReference type="OrthoDB" id="17255at2759"/>
<protein>
    <submittedName>
        <fullName evidence="2">Putative MOSC domain-containing protein 2, mitochondrial-like</fullName>
    </submittedName>
</protein>